<sequence length="393" mass="43946">MHPSRYNRTGTSLFLIFSLLAATSASAEETGLINTLTGYNINEITPAPSIKLKFRGWVEAGFTGNPGDPHNRSNFPVAFNDGANQFNLHQVYAYIEKEIDPGRNSWDIGMRADLLYGTDAKFVKTSSFDSTILGDNPKHQLVFPQLYVNLYAPIGNGVSMSIGHFYTIIGYESPMSPNNFFFSHAYTMRYAEPFTHMGIMLSYPVNDNLTIKSGVVTRWDAFSRHSPDYLGGLNYITDDRKTMLSASLITGDVKTGPLNHDHNRTMYSIELERSITDKLHYVVQHDFGIEAGTPNSSSATWYGINQYLLYDISNQLGAGLRFEWFHDQNGTRVMGDGNDEDFIGVTAGLNYKPIAGITLRSEVRYDLAVHHDIFRDGTDNDQILLSGSAILHF</sequence>
<dbReference type="InterPro" id="IPR011486">
    <property type="entry name" value="BBP2"/>
</dbReference>
<dbReference type="Pfam" id="PF07642">
    <property type="entry name" value="BBP2"/>
    <property type="match status" value="1"/>
</dbReference>
<dbReference type="SUPFAM" id="SSF56935">
    <property type="entry name" value="Porins"/>
    <property type="match status" value="1"/>
</dbReference>
<dbReference type="RefSeq" id="WP_011112654.1">
    <property type="nucleotide sequence ID" value="NC_004757.1"/>
</dbReference>
<name>Q82SY9_NITEU</name>
<dbReference type="AlphaFoldDB" id="Q82SY9"/>
<feature type="signal peptide" evidence="1">
    <location>
        <begin position="1"/>
        <end position="27"/>
    </location>
</feature>
<protein>
    <recommendedName>
        <fullName evidence="4">Porin</fullName>
    </recommendedName>
</protein>
<dbReference type="EMBL" id="AL954747">
    <property type="protein sequence ID" value="CAD86065.1"/>
    <property type="molecule type" value="Genomic_DNA"/>
</dbReference>
<organism evidence="2 3">
    <name type="scientific">Nitrosomonas europaea (strain ATCC 19718 / CIP 103999 / KCTC 2705 / NBRC 14298)</name>
    <dbReference type="NCBI Taxonomy" id="228410"/>
    <lineage>
        <taxon>Bacteria</taxon>
        <taxon>Pseudomonadati</taxon>
        <taxon>Pseudomonadota</taxon>
        <taxon>Betaproteobacteria</taxon>
        <taxon>Nitrosomonadales</taxon>
        <taxon>Nitrosomonadaceae</taxon>
        <taxon>Nitrosomonas</taxon>
    </lineage>
</organism>
<dbReference type="OrthoDB" id="9775763at2"/>
<evidence type="ECO:0000313" key="3">
    <source>
        <dbReference type="Proteomes" id="UP000001416"/>
    </source>
</evidence>
<keyword evidence="1" id="KW-0732">Signal</keyword>
<proteinExistence type="predicted"/>
<reference evidence="2 3" key="1">
    <citation type="journal article" date="2003" name="J. Bacteriol.">
        <title>Complete genome sequence of the ammonia-oxidizing bacterium and obligate chemolithoautotroph Nitrosomonas europaea.</title>
        <authorList>
            <person name="Chain P."/>
            <person name="Lamerdin J."/>
            <person name="Larimer F."/>
            <person name="Regala W."/>
            <person name="Land M."/>
            <person name="Hauser L."/>
            <person name="Hooper A."/>
            <person name="Klotz M."/>
            <person name="Norton J."/>
            <person name="Sayavedra-Soto L."/>
            <person name="Arciero D."/>
            <person name="Hommes N."/>
            <person name="Whittaker M."/>
            <person name="Arp D."/>
        </authorList>
    </citation>
    <scope>NUCLEOTIDE SEQUENCE [LARGE SCALE GENOMIC DNA]</scope>
    <source>
        <strain evidence="3">ATCC 19718 / CIP 103999 / KCTC 2705 / NBRC 14298</strain>
    </source>
</reference>
<dbReference type="GeneID" id="87105291"/>
<feature type="chain" id="PRO_5004297208" description="Porin" evidence="1">
    <location>
        <begin position="28"/>
        <end position="393"/>
    </location>
</feature>
<evidence type="ECO:0000256" key="1">
    <source>
        <dbReference type="SAM" id="SignalP"/>
    </source>
</evidence>
<dbReference type="KEGG" id="neu:NE2154"/>
<accession>Q82SY9</accession>
<evidence type="ECO:0008006" key="4">
    <source>
        <dbReference type="Google" id="ProtNLM"/>
    </source>
</evidence>
<gene>
    <name evidence="2" type="ordered locus">NE2154</name>
</gene>
<dbReference type="eggNOG" id="COG2067">
    <property type="taxonomic scope" value="Bacteria"/>
</dbReference>
<dbReference type="HOGENOM" id="CLU_044695_1_0_4"/>
<dbReference type="STRING" id="228410.NE2154"/>
<keyword evidence="3" id="KW-1185">Reference proteome</keyword>
<evidence type="ECO:0000313" key="2">
    <source>
        <dbReference type="EMBL" id="CAD86065.1"/>
    </source>
</evidence>
<dbReference type="Proteomes" id="UP000001416">
    <property type="component" value="Chromosome"/>
</dbReference>